<proteinExistence type="predicted"/>
<organism evidence="1 2">
    <name type="scientific">Rhododendron molle</name>
    <name type="common">Chinese azalea</name>
    <name type="synonym">Azalea mollis</name>
    <dbReference type="NCBI Taxonomy" id="49168"/>
    <lineage>
        <taxon>Eukaryota</taxon>
        <taxon>Viridiplantae</taxon>
        <taxon>Streptophyta</taxon>
        <taxon>Embryophyta</taxon>
        <taxon>Tracheophyta</taxon>
        <taxon>Spermatophyta</taxon>
        <taxon>Magnoliopsida</taxon>
        <taxon>eudicotyledons</taxon>
        <taxon>Gunneridae</taxon>
        <taxon>Pentapetalae</taxon>
        <taxon>asterids</taxon>
        <taxon>Ericales</taxon>
        <taxon>Ericaceae</taxon>
        <taxon>Ericoideae</taxon>
        <taxon>Rhodoreae</taxon>
        <taxon>Rhododendron</taxon>
    </lineage>
</organism>
<dbReference type="Proteomes" id="UP001062846">
    <property type="component" value="Chromosome 4"/>
</dbReference>
<protein>
    <submittedName>
        <fullName evidence="1">Uncharacterized protein</fullName>
    </submittedName>
</protein>
<dbReference type="EMBL" id="CM046391">
    <property type="protein sequence ID" value="KAI8558539.1"/>
    <property type="molecule type" value="Genomic_DNA"/>
</dbReference>
<evidence type="ECO:0000313" key="2">
    <source>
        <dbReference type="Proteomes" id="UP001062846"/>
    </source>
</evidence>
<sequence length="616" mass="70747">MEKTDRTRFRELASGEMDFGHSISIFEMVFDLGRAVAKWFPGIPFPFLKWSRASSGENKNGISRGFSDWVRRLEGRRGQNSHQVPDLRISRSIKSRRWTEYIRRWSAMQKVNDDESLSHIVMMVRSSKVHGKKSNDKDYLEGKDWISNLPDAILCHILSFMPTRNAVRTSILSTRWKSLWASVPIIEFSNYGVSPKEDGPGSFMDFIDRVLLLHNLPILTRFLFHSRWGDENPYRLNSWISTAIKRHVQELVLSSTSRTILELPRHLFTSVDLVVLKLSCKGFCWSPLTAFLPRLKVLHLCSLEFLDDGSLKNLLSGCPVLEELEIYTSSGDKINTLCICSSTLKKLIVHNNFKERSVQCGVVIKAPSLESLELRDSVSRDFEVDELPALVKADVRVFFDSDDYEGSDYYYNAVVRMLAKASNVQHLWLYNATLEVVINASAYNELLFPSLTHLHMAIHDSPWSVVPDLLGHIPSLTVLVLNKVSSFCGDKKFHFHLFQTLNANDCCVCYQDRKCRDVCLWCGAPENVPICLSLSLEKIEFNGFSGCNKEMKLVRYLLENAMVLKKLTLRSWSRNKKIKTDLQKYKRGSGTCQIEFYHQKRIGLFGFCEFSSMERL</sequence>
<reference evidence="1" key="1">
    <citation type="submission" date="2022-02" db="EMBL/GenBank/DDBJ databases">
        <title>Plant Genome Project.</title>
        <authorList>
            <person name="Zhang R.-G."/>
        </authorList>
    </citation>
    <scope>NUCLEOTIDE SEQUENCE</scope>
    <source>
        <strain evidence="1">AT1</strain>
    </source>
</reference>
<keyword evidence="2" id="KW-1185">Reference proteome</keyword>
<comment type="caution">
    <text evidence="1">The sequence shown here is derived from an EMBL/GenBank/DDBJ whole genome shotgun (WGS) entry which is preliminary data.</text>
</comment>
<gene>
    <name evidence="1" type="ORF">RHMOL_Rhmol04G0102600</name>
</gene>
<accession>A0ACC0P013</accession>
<evidence type="ECO:0000313" key="1">
    <source>
        <dbReference type="EMBL" id="KAI8558539.1"/>
    </source>
</evidence>
<name>A0ACC0P013_RHOML</name>